<reference evidence="6" key="1">
    <citation type="submission" date="2019-09" db="EMBL/GenBank/DDBJ databases">
        <title>Mumia zhuanghuii sp. nov. isolated from the intestinal contents of plateau pika (Ochotona curzoniae) in the Qinghai-Tibet plateau of China.</title>
        <authorList>
            <person name="Tian Z."/>
        </authorList>
    </citation>
    <scope>NUCLEOTIDE SEQUENCE [LARGE SCALE GENOMIC DNA]</scope>
    <source>
        <strain evidence="6">L-033</strain>
    </source>
</reference>
<dbReference type="FunFam" id="3.40.50.720:FF:000084">
    <property type="entry name" value="Short-chain dehydrogenase reductase"/>
    <property type="match status" value="1"/>
</dbReference>
<keyword evidence="6" id="KW-1185">Reference proteome</keyword>
<dbReference type="InterPro" id="IPR036409">
    <property type="entry name" value="Aldolase_II/adducin_N_sf"/>
</dbReference>
<evidence type="ECO:0000256" key="1">
    <source>
        <dbReference type="ARBA" id="ARBA00006484"/>
    </source>
</evidence>
<feature type="domain" description="Class II aldolase/adducin N-terminal" evidence="4">
    <location>
        <begin position="12"/>
        <end position="209"/>
    </location>
</feature>
<evidence type="ECO:0000259" key="4">
    <source>
        <dbReference type="SMART" id="SM01007"/>
    </source>
</evidence>
<sequence length="641" mass="67210">MTGIVLSDALAEIVRVSRALGADPAFVLHGGGNTSTKTTGTDVTGATVELVLVKGSGWNLGTIEAAGFAPLRRDRLHELLQLEHLDDATIVNELRQASLDAGAPTASIEALLHAYLPGRVVLHSHADAIVSLTNRDVPDADIAGILGEGVLVLPYVMPGFPLARLIAGTDVTGVDAVVLRNHGLFTFGDDADATLARHRELVARAADAAGVTAWGDPGESVERGGDTEAIAELRSAVSAHAGRPMLVRQSASARGLAFARRDDLETLTGRGTATPEHVLYTKRSPLVGTDVAAYAERYRAYVAAHRSRSATEITELDPAPRVVFDRDLGFLVAGESVSALRITTDVALHTMDVIDAADRLGGYRSLDEGDTFDIEYWSLEQAKLAGRTRKPLTGEVAIVTGAASGIGRAVAEQLAADGAAVIGIDLSEAVHTVVPGDAWRGVVGDVSDPAVLAAAVDLAVRDFGGIDMVVIAAGIFPPSQPIAELDDEVWDRAFRVNVTAAARLLRAVHPFLRRAPRGGRVVLVSTKNVVAPGPGVAAYSASKTAAAQLARVAALEWAGDGIRVNQVEPDAVFDTAIWTPELLAARAANYGLTVEEYRTRNLLQVEVRSATVAEAVVAFCESFPATTGAHLSVDGGNDRVI</sequence>
<dbReference type="Gene3D" id="3.40.225.10">
    <property type="entry name" value="Class II aldolase/adducin N-terminal domain"/>
    <property type="match status" value="1"/>
</dbReference>
<dbReference type="SMART" id="SM01007">
    <property type="entry name" value="Aldolase_II"/>
    <property type="match status" value="1"/>
</dbReference>
<name>A0A5N0TBC5_9MICO</name>
<dbReference type="Gene3D" id="3.40.50.720">
    <property type="entry name" value="NAD(P)-binding Rossmann-like Domain"/>
    <property type="match status" value="1"/>
</dbReference>
<accession>A0A5N0TBC5</accession>
<dbReference type="EMBL" id="VYUY01000016">
    <property type="protein sequence ID" value="KAA9131734.1"/>
    <property type="molecule type" value="Genomic_DNA"/>
</dbReference>
<dbReference type="SMART" id="SM00822">
    <property type="entry name" value="PKS_KR"/>
    <property type="match status" value="1"/>
</dbReference>
<dbReference type="InterPro" id="IPR057326">
    <property type="entry name" value="KR_dom"/>
</dbReference>
<dbReference type="InterPro" id="IPR036291">
    <property type="entry name" value="NAD(P)-bd_dom_sf"/>
</dbReference>
<dbReference type="AlphaFoldDB" id="A0A5N0TBC5"/>
<dbReference type="PANTHER" id="PTHR24321">
    <property type="entry name" value="DEHYDROGENASES, SHORT CHAIN"/>
    <property type="match status" value="1"/>
</dbReference>
<comment type="similarity">
    <text evidence="1">Belongs to the short-chain dehydrogenases/reductases (SDR) family.</text>
</comment>
<dbReference type="RefSeq" id="WP_150894409.1">
    <property type="nucleotide sequence ID" value="NZ_VYUY01000016.1"/>
</dbReference>
<dbReference type="SUPFAM" id="SSF51735">
    <property type="entry name" value="NAD(P)-binding Rossmann-fold domains"/>
    <property type="match status" value="1"/>
</dbReference>
<dbReference type="SUPFAM" id="SSF53639">
    <property type="entry name" value="AraD/HMP-PK domain-like"/>
    <property type="match status" value="1"/>
</dbReference>
<evidence type="ECO:0000259" key="3">
    <source>
        <dbReference type="SMART" id="SM00822"/>
    </source>
</evidence>
<feature type="domain" description="Ketoreductase" evidence="3">
    <location>
        <begin position="395"/>
        <end position="570"/>
    </location>
</feature>
<protein>
    <submittedName>
        <fullName evidence="5">SDR family oxidoreductase</fullName>
    </submittedName>
</protein>
<gene>
    <name evidence="5" type="ORF">F6B40_12105</name>
</gene>
<dbReference type="Pfam" id="PF00596">
    <property type="entry name" value="Aldolase_II"/>
    <property type="match status" value="1"/>
</dbReference>
<evidence type="ECO:0000256" key="2">
    <source>
        <dbReference type="ARBA" id="ARBA00023002"/>
    </source>
</evidence>
<dbReference type="Proteomes" id="UP000326838">
    <property type="component" value="Unassembled WGS sequence"/>
</dbReference>
<dbReference type="InterPro" id="IPR001303">
    <property type="entry name" value="Aldolase_II/adducin_N"/>
</dbReference>
<keyword evidence="2" id="KW-0560">Oxidoreductase</keyword>
<evidence type="ECO:0000313" key="5">
    <source>
        <dbReference type="EMBL" id="KAA9131734.1"/>
    </source>
</evidence>
<evidence type="ECO:0000313" key="6">
    <source>
        <dbReference type="Proteomes" id="UP000326838"/>
    </source>
</evidence>
<organism evidence="5 6">
    <name type="scientific">Microbacterium caowuchunii</name>
    <dbReference type="NCBI Taxonomy" id="2614638"/>
    <lineage>
        <taxon>Bacteria</taxon>
        <taxon>Bacillati</taxon>
        <taxon>Actinomycetota</taxon>
        <taxon>Actinomycetes</taxon>
        <taxon>Micrococcales</taxon>
        <taxon>Microbacteriaceae</taxon>
        <taxon>Microbacterium</taxon>
    </lineage>
</organism>
<dbReference type="GO" id="GO:0016491">
    <property type="term" value="F:oxidoreductase activity"/>
    <property type="evidence" value="ECO:0007669"/>
    <property type="project" value="UniProtKB-KW"/>
</dbReference>
<dbReference type="InterPro" id="IPR002347">
    <property type="entry name" value="SDR_fam"/>
</dbReference>
<dbReference type="Pfam" id="PF00106">
    <property type="entry name" value="adh_short"/>
    <property type="match status" value="1"/>
</dbReference>
<proteinExistence type="inferred from homology"/>
<dbReference type="PANTHER" id="PTHR24321:SF14">
    <property type="entry name" value="SHORT-CHAIN TYPE DEHYDROGENASE_REDUCTASE BLR2146-RELATED"/>
    <property type="match status" value="1"/>
</dbReference>
<comment type="caution">
    <text evidence="5">The sequence shown here is derived from an EMBL/GenBank/DDBJ whole genome shotgun (WGS) entry which is preliminary data.</text>
</comment>
<dbReference type="PRINTS" id="PR00081">
    <property type="entry name" value="GDHRDH"/>
</dbReference>